<sequence length="205" mass="23241">MIAAIYDPQFLTREGAKKLLEQHQGVVATHVFNTEINLEEQINKTQPDFLILEYKGQQSIQPDTLDRIKNKLPQLKTLIISEDDDPIVIRQFINSGVEGFLTKRCSNQEIKTAISSISEGGKFYCDRVINIITNKDLPNPMELSDREMQVIRYVGKGLSSEEIASELNVSIHTVNSHRKNVLKKLGLKSPTELIVYALKQGWVSF</sequence>
<keyword evidence="1" id="KW-0805">Transcription regulation</keyword>
<protein>
    <recommendedName>
        <fullName evidence="9">LuxR family transcriptional regulator</fullName>
    </recommendedName>
</protein>
<dbReference type="CDD" id="cd06170">
    <property type="entry name" value="LuxR_C_like"/>
    <property type="match status" value="1"/>
</dbReference>
<dbReference type="InterPro" id="IPR000792">
    <property type="entry name" value="Tscrpt_reg_LuxR_C"/>
</dbReference>
<keyword evidence="3" id="KW-0804">Transcription</keyword>
<evidence type="ECO:0000256" key="1">
    <source>
        <dbReference type="ARBA" id="ARBA00023015"/>
    </source>
</evidence>
<dbReference type="Pfam" id="PF00196">
    <property type="entry name" value="GerE"/>
    <property type="match status" value="1"/>
</dbReference>
<dbReference type="OrthoDB" id="1727128at2"/>
<dbReference type="InterPro" id="IPR016032">
    <property type="entry name" value="Sig_transdc_resp-reg_C-effctor"/>
</dbReference>
<name>A0A150X8Y1_9BACT</name>
<feature type="domain" description="HTH luxR-type" evidence="5">
    <location>
        <begin position="136"/>
        <end position="201"/>
    </location>
</feature>
<evidence type="ECO:0000313" key="7">
    <source>
        <dbReference type="EMBL" id="KYG75197.1"/>
    </source>
</evidence>
<accession>A0A150X8Y1</accession>
<dbReference type="AlphaFoldDB" id="A0A150X8Y1"/>
<dbReference type="PROSITE" id="PS50110">
    <property type="entry name" value="RESPONSE_REGULATORY"/>
    <property type="match status" value="1"/>
</dbReference>
<dbReference type="PANTHER" id="PTHR43214">
    <property type="entry name" value="TWO-COMPONENT RESPONSE REGULATOR"/>
    <property type="match status" value="1"/>
</dbReference>
<evidence type="ECO:0000259" key="6">
    <source>
        <dbReference type="PROSITE" id="PS50110"/>
    </source>
</evidence>
<dbReference type="GO" id="GO:0006355">
    <property type="term" value="P:regulation of DNA-templated transcription"/>
    <property type="evidence" value="ECO:0007669"/>
    <property type="project" value="InterPro"/>
</dbReference>
<dbReference type="PRINTS" id="PR00038">
    <property type="entry name" value="HTHLUXR"/>
</dbReference>
<comment type="caution">
    <text evidence="7">The sequence shown here is derived from an EMBL/GenBank/DDBJ whole genome shotgun (WGS) entry which is preliminary data.</text>
</comment>
<organism evidence="7 8">
    <name type="scientific">Roseivirga spongicola</name>
    <dbReference type="NCBI Taxonomy" id="333140"/>
    <lineage>
        <taxon>Bacteria</taxon>
        <taxon>Pseudomonadati</taxon>
        <taxon>Bacteroidota</taxon>
        <taxon>Cytophagia</taxon>
        <taxon>Cytophagales</taxon>
        <taxon>Roseivirgaceae</taxon>
        <taxon>Roseivirga</taxon>
    </lineage>
</organism>
<dbReference type="PROSITE" id="PS50043">
    <property type="entry name" value="HTH_LUXR_2"/>
    <property type="match status" value="1"/>
</dbReference>
<dbReference type="SUPFAM" id="SSF46894">
    <property type="entry name" value="C-terminal effector domain of the bipartite response regulators"/>
    <property type="match status" value="1"/>
</dbReference>
<evidence type="ECO:0000259" key="5">
    <source>
        <dbReference type="PROSITE" id="PS50043"/>
    </source>
</evidence>
<evidence type="ECO:0000256" key="3">
    <source>
        <dbReference type="ARBA" id="ARBA00023163"/>
    </source>
</evidence>
<dbReference type="EMBL" id="LRPC01000023">
    <property type="protein sequence ID" value="KYG75197.1"/>
    <property type="molecule type" value="Genomic_DNA"/>
</dbReference>
<dbReference type="STRING" id="333140.AWW68_10340"/>
<dbReference type="RefSeq" id="WP_068221043.1">
    <property type="nucleotide sequence ID" value="NZ_CP139724.1"/>
</dbReference>
<dbReference type="GO" id="GO:0003677">
    <property type="term" value="F:DNA binding"/>
    <property type="evidence" value="ECO:0007669"/>
    <property type="project" value="UniProtKB-KW"/>
</dbReference>
<reference evidence="7 8" key="1">
    <citation type="submission" date="2016-01" db="EMBL/GenBank/DDBJ databases">
        <title>Genome sequencing of Roseivirga spongicola UST030701-084.</title>
        <authorList>
            <person name="Selvaratnam C."/>
            <person name="Thevarajoo S."/>
            <person name="Goh K.M."/>
            <person name="Ee R."/>
            <person name="Chan K.-G."/>
            <person name="Chong C.S."/>
        </authorList>
    </citation>
    <scope>NUCLEOTIDE SEQUENCE [LARGE SCALE GENOMIC DNA]</scope>
    <source>
        <strain evidence="7 8">UST030701-084</strain>
    </source>
</reference>
<dbReference type="Pfam" id="PF00072">
    <property type="entry name" value="Response_reg"/>
    <property type="match status" value="1"/>
</dbReference>
<dbReference type="SUPFAM" id="SSF52172">
    <property type="entry name" value="CheY-like"/>
    <property type="match status" value="1"/>
</dbReference>
<comment type="caution">
    <text evidence="4">Lacks conserved residue(s) required for the propagation of feature annotation.</text>
</comment>
<keyword evidence="2" id="KW-0238">DNA-binding</keyword>
<evidence type="ECO:0000313" key="8">
    <source>
        <dbReference type="Proteomes" id="UP000075606"/>
    </source>
</evidence>
<dbReference type="InterPro" id="IPR011006">
    <property type="entry name" value="CheY-like_superfamily"/>
</dbReference>
<keyword evidence="8" id="KW-1185">Reference proteome</keyword>
<dbReference type="Proteomes" id="UP000075606">
    <property type="component" value="Unassembled WGS sequence"/>
</dbReference>
<evidence type="ECO:0000256" key="2">
    <source>
        <dbReference type="ARBA" id="ARBA00023125"/>
    </source>
</evidence>
<dbReference type="Gene3D" id="3.40.50.2300">
    <property type="match status" value="1"/>
</dbReference>
<dbReference type="InterPro" id="IPR001789">
    <property type="entry name" value="Sig_transdc_resp-reg_receiver"/>
</dbReference>
<feature type="domain" description="Response regulatory" evidence="6">
    <location>
        <begin position="2"/>
        <end position="118"/>
    </location>
</feature>
<dbReference type="SMART" id="SM00421">
    <property type="entry name" value="HTH_LUXR"/>
    <property type="match status" value="1"/>
</dbReference>
<dbReference type="InterPro" id="IPR039420">
    <property type="entry name" value="WalR-like"/>
</dbReference>
<evidence type="ECO:0000256" key="4">
    <source>
        <dbReference type="PROSITE-ProRule" id="PRU00169"/>
    </source>
</evidence>
<evidence type="ECO:0008006" key="9">
    <source>
        <dbReference type="Google" id="ProtNLM"/>
    </source>
</evidence>
<proteinExistence type="predicted"/>
<dbReference type="GO" id="GO:0000160">
    <property type="term" value="P:phosphorelay signal transduction system"/>
    <property type="evidence" value="ECO:0007669"/>
    <property type="project" value="InterPro"/>
</dbReference>
<gene>
    <name evidence="7" type="ORF">AWW68_10340</name>
</gene>
<dbReference type="PANTHER" id="PTHR43214:SF41">
    <property type="entry name" value="NITRATE_NITRITE RESPONSE REGULATOR PROTEIN NARP"/>
    <property type="match status" value="1"/>
</dbReference>
<dbReference type="PROSITE" id="PS00622">
    <property type="entry name" value="HTH_LUXR_1"/>
    <property type="match status" value="1"/>
</dbReference>